<dbReference type="AlphaFoldDB" id="A0A165UIW4"/>
<proteinExistence type="predicted"/>
<dbReference type="InParanoid" id="A0A165UIW4"/>
<dbReference type="Proteomes" id="UP000076761">
    <property type="component" value="Unassembled WGS sequence"/>
</dbReference>
<sequence length="70" mass="7807">MKVKRLGSPQMLSTVLALIFNSSYNFGVSHSNKSKHSPLHATSLDKRTLSLDVHLTGLTAFRVLRKNLSR</sequence>
<dbReference type="EMBL" id="KV425558">
    <property type="protein sequence ID" value="KZT28236.1"/>
    <property type="molecule type" value="Genomic_DNA"/>
</dbReference>
<name>A0A165UIW4_9AGAM</name>
<protein>
    <submittedName>
        <fullName evidence="1">Uncharacterized protein</fullName>
    </submittedName>
</protein>
<gene>
    <name evidence="1" type="ORF">NEOLEDRAFT_906394</name>
</gene>
<evidence type="ECO:0000313" key="2">
    <source>
        <dbReference type="Proteomes" id="UP000076761"/>
    </source>
</evidence>
<reference evidence="1 2" key="1">
    <citation type="journal article" date="2016" name="Mol. Biol. Evol.">
        <title>Comparative Genomics of Early-Diverging Mushroom-Forming Fungi Provides Insights into the Origins of Lignocellulose Decay Capabilities.</title>
        <authorList>
            <person name="Nagy L.G."/>
            <person name="Riley R."/>
            <person name="Tritt A."/>
            <person name="Adam C."/>
            <person name="Daum C."/>
            <person name="Floudas D."/>
            <person name="Sun H."/>
            <person name="Yadav J.S."/>
            <person name="Pangilinan J."/>
            <person name="Larsson K.H."/>
            <person name="Matsuura K."/>
            <person name="Barry K."/>
            <person name="Labutti K."/>
            <person name="Kuo R."/>
            <person name="Ohm R.A."/>
            <person name="Bhattacharya S.S."/>
            <person name="Shirouzu T."/>
            <person name="Yoshinaga Y."/>
            <person name="Martin F.M."/>
            <person name="Grigoriev I.V."/>
            <person name="Hibbett D.S."/>
        </authorList>
    </citation>
    <scope>NUCLEOTIDE SEQUENCE [LARGE SCALE GENOMIC DNA]</scope>
    <source>
        <strain evidence="1 2">HHB14362 ss-1</strain>
    </source>
</reference>
<organism evidence="1 2">
    <name type="scientific">Neolentinus lepideus HHB14362 ss-1</name>
    <dbReference type="NCBI Taxonomy" id="1314782"/>
    <lineage>
        <taxon>Eukaryota</taxon>
        <taxon>Fungi</taxon>
        <taxon>Dikarya</taxon>
        <taxon>Basidiomycota</taxon>
        <taxon>Agaricomycotina</taxon>
        <taxon>Agaricomycetes</taxon>
        <taxon>Gloeophyllales</taxon>
        <taxon>Gloeophyllaceae</taxon>
        <taxon>Neolentinus</taxon>
    </lineage>
</organism>
<evidence type="ECO:0000313" key="1">
    <source>
        <dbReference type="EMBL" id="KZT28236.1"/>
    </source>
</evidence>
<keyword evidence="2" id="KW-1185">Reference proteome</keyword>
<accession>A0A165UIW4</accession>